<dbReference type="AlphaFoldDB" id="A0A1H3EPX8"/>
<accession>A0A1H3EPX8</accession>
<dbReference type="Proteomes" id="UP000199249">
    <property type="component" value="Unassembled WGS sequence"/>
</dbReference>
<evidence type="ECO:0000313" key="1">
    <source>
        <dbReference type="EMBL" id="SDX80690.1"/>
    </source>
</evidence>
<reference evidence="2" key="1">
    <citation type="submission" date="2016-10" db="EMBL/GenBank/DDBJ databases">
        <authorList>
            <person name="Varghese N."/>
            <person name="Submissions S."/>
        </authorList>
    </citation>
    <scope>NUCLEOTIDE SEQUENCE [LARGE SCALE GENOMIC DNA]</scope>
    <source>
        <strain evidence="2">CGMCC 1.8975</strain>
    </source>
</reference>
<keyword evidence="2" id="KW-1185">Reference proteome</keyword>
<organism evidence="1 2">
    <name type="scientific">Hymenobacter psychrophilus</name>
    <dbReference type="NCBI Taxonomy" id="651662"/>
    <lineage>
        <taxon>Bacteria</taxon>
        <taxon>Pseudomonadati</taxon>
        <taxon>Bacteroidota</taxon>
        <taxon>Cytophagia</taxon>
        <taxon>Cytophagales</taxon>
        <taxon>Hymenobacteraceae</taxon>
        <taxon>Hymenobacter</taxon>
    </lineage>
</organism>
<name>A0A1H3EPX8_9BACT</name>
<dbReference type="EMBL" id="FNOV01000003">
    <property type="protein sequence ID" value="SDX80690.1"/>
    <property type="molecule type" value="Genomic_DNA"/>
</dbReference>
<protein>
    <submittedName>
        <fullName evidence="1">Uncharacterized protein</fullName>
    </submittedName>
</protein>
<sequence>MPLCISNICHQMVNFQVVLLKYFLVFLREIDIIETLLNQLRYDIIVQPFGGVSVQIGA</sequence>
<proteinExistence type="predicted"/>
<evidence type="ECO:0000313" key="2">
    <source>
        <dbReference type="Proteomes" id="UP000199249"/>
    </source>
</evidence>
<gene>
    <name evidence="1" type="ORF">SAMN04488069_103247</name>
</gene>